<feature type="domain" description="PARP catalytic" evidence="5">
    <location>
        <begin position="267"/>
        <end position="352"/>
    </location>
</feature>
<dbReference type="Proteomes" id="UP000799424">
    <property type="component" value="Unassembled WGS sequence"/>
</dbReference>
<evidence type="ECO:0000313" key="7">
    <source>
        <dbReference type="Proteomes" id="UP000799424"/>
    </source>
</evidence>
<dbReference type="InterPro" id="IPR012317">
    <property type="entry name" value="Poly(ADP-ribose)pol_cat_dom"/>
</dbReference>
<keyword evidence="2" id="KW-0808">Transferase</keyword>
<dbReference type="SUPFAM" id="SSF56399">
    <property type="entry name" value="ADP-ribosylation"/>
    <property type="match status" value="1"/>
</dbReference>
<dbReference type="AlphaFoldDB" id="A0A6A6ZNK4"/>
<sequence>MVSSRLFKRTTIVPLPLFDQIQRTALDIHQDAQTIFVNLWKDANHQVVQFCLHLDQENTLDRHDYDTVEKHTPWNVYNGQPYRAFCGTPNRLLYQLNRFVQKYFQHGVDRTGNLLFWDELNDYLHDMHGRCVCCGQGLGTDKALFRSTACSRTCSLELRTSQLRIRCAEAYEPGLSFRLLLTAIKVAMQHGYFAHLPPLPMNVSQHQIQTAISAMLNNWAGFREQIRRETIYGEVELSVSWVLTAYRGCLAWWRDAPSAIFPHLGLGQVFLVNSRPEIEKAFQKNQRCAGGNTTLVYHGTSIDRLYPVLWEGLQVLSDTELSATGAKFGRGIYTASNSADAAGYSRRTDDVPADQAPYDLVLLVCELLSPTRHAIMDQDEQETGYYLTTNPADMIVRAVVMADRADRFADIDSLALQRFLRERKR</sequence>
<evidence type="ECO:0000259" key="5">
    <source>
        <dbReference type="Pfam" id="PF00644"/>
    </source>
</evidence>
<protein>
    <recommendedName>
        <fullName evidence="5">PARP catalytic domain-containing protein</fullName>
    </recommendedName>
</protein>
<dbReference type="GO" id="GO:0016779">
    <property type="term" value="F:nucleotidyltransferase activity"/>
    <property type="evidence" value="ECO:0007669"/>
    <property type="project" value="UniProtKB-KW"/>
</dbReference>
<dbReference type="Pfam" id="PF00644">
    <property type="entry name" value="PARP"/>
    <property type="match status" value="1"/>
</dbReference>
<keyword evidence="3" id="KW-0548">Nucleotidyltransferase</keyword>
<proteinExistence type="predicted"/>
<gene>
    <name evidence="6" type="ORF">CC86DRAFT_101224</name>
</gene>
<dbReference type="InterPro" id="IPR051838">
    <property type="entry name" value="ARTD_PARP"/>
</dbReference>
<keyword evidence="1" id="KW-0328">Glycosyltransferase</keyword>
<evidence type="ECO:0000256" key="3">
    <source>
        <dbReference type="ARBA" id="ARBA00022695"/>
    </source>
</evidence>
<evidence type="ECO:0000256" key="4">
    <source>
        <dbReference type="ARBA" id="ARBA00023027"/>
    </source>
</evidence>
<dbReference type="OrthoDB" id="109543at2759"/>
<keyword evidence="7" id="KW-1185">Reference proteome</keyword>
<dbReference type="Gene3D" id="3.90.228.10">
    <property type="match status" value="1"/>
</dbReference>
<reference evidence="6" key="1">
    <citation type="journal article" date="2020" name="Stud. Mycol.">
        <title>101 Dothideomycetes genomes: a test case for predicting lifestyles and emergence of pathogens.</title>
        <authorList>
            <person name="Haridas S."/>
            <person name="Albert R."/>
            <person name="Binder M."/>
            <person name="Bloem J."/>
            <person name="Labutti K."/>
            <person name="Salamov A."/>
            <person name="Andreopoulos B."/>
            <person name="Baker S."/>
            <person name="Barry K."/>
            <person name="Bills G."/>
            <person name="Bluhm B."/>
            <person name="Cannon C."/>
            <person name="Castanera R."/>
            <person name="Culley D."/>
            <person name="Daum C."/>
            <person name="Ezra D."/>
            <person name="Gonzalez J."/>
            <person name="Henrissat B."/>
            <person name="Kuo A."/>
            <person name="Liang C."/>
            <person name="Lipzen A."/>
            <person name="Lutzoni F."/>
            <person name="Magnuson J."/>
            <person name="Mondo S."/>
            <person name="Nolan M."/>
            <person name="Ohm R."/>
            <person name="Pangilinan J."/>
            <person name="Park H.-J."/>
            <person name="Ramirez L."/>
            <person name="Alfaro M."/>
            <person name="Sun H."/>
            <person name="Tritt A."/>
            <person name="Yoshinaga Y."/>
            <person name="Zwiers L.-H."/>
            <person name="Turgeon B."/>
            <person name="Goodwin S."/>
            <person name="Spatafora J."/>
            <person name="Crous P."/>
            <person name="Grigoriev I."/>
        </authorList>
    </citation>
    <scope>NUCLEOTIDE SEQUENCE</scope>
    <source>
        <strain evidence="6">CBS 113818</strain>
    </source>
</reference>
<dbReference type="GO" id="GO:0003950">
    <property type="term" value="F:NAD+ poly-ADP-ribosyltransferase activity"/>
    <property type="evidence" value="ECO:0007669"/>
    <property type="project" value="InterPro"/>
</dbReference>
<dbReference type="PANTHER" id="PTHR21328">
    <property type="entry name" value="POLY ADP-RIBOSE POLYMERASE FAMILY, MEMBER PARP"/>
    <property type="match status" value="1"/>
</dbReference>
<evidence type="ECO:0000256" key="1">
    <source>
        <dbReference type="ARBA" id="ARBA00022676"/>
    </source>
</evidence>
<organism evidence="6 7">
    <name type="scientific">Ophiobolus disseminans</name>
    <dbReference type="NCBI Taxonomy" id="1469910"/>
    <lineage>
        <taxon>Eukaryota</taxon>
        <taxon>Fungi</taxon>
        <taxon>Dikarya</taxon>
        <taxon>Ascomycota</taxon>
        <taxon>Pezizomycotina</taxon>
        <taxon>Dothideomycetes</taxon>
        <taxon>Pleosporomycetidae</taxon>
        <taxon>Pleosporales</taxon>
        <taxon>Pleosporineae</taxon>
        <taxon>Phaeosphaeriaceae</taxon>
        <taxon>Ophiobolus</taxon>
    </lineage>
</organism>
<keyword evidence="4" id="KW-0520">NAD</keyword>
<evidence type="ECO:0000313" key="6">
    <source>
        <dbReference type="EMBL" id="KAF2821837.1"/>
    </source>
</evidence>
<evidence type="ECO:0000256" key="2">
    <source>
        <dbReference type="ARBA" id="ARBA00022679"/>
    </source>
</evidence>
<name>A0A6A6ZNK4_9PLEO</name>
<dbReference type="EMBL" id="MU006236">
    <property type="protein sequence ID" value="KAF2821837.1"/>
    <property type="molecule type" value="Genomic_DNA"/>
</dbReference>
<accession>A0A6A6ZNK4</accession>